<dbReference type="Proteomes" id="UP000076077">
    <property type="component" value="Chromosome"/>
</dbReference>
<protein>
    <submittedName>
        <fullName evidence="1">Uncharacterized protein</fullName>
    </submittedName>
</protein>
<proteinExistence type="predicted"/>
<dbReference type="AlphaFoldDB" id="A0A143HP66"/>
<keyword evidence="2" id="KW-1185">Reference proteome</keyword>
<accession>A0A143HP66</accession>
<gene>
    <name evidence="1" type="ORF">A3224_13845</name>
</gene>
<reference evidence="2" key="1">
    <citation type="submission" date="2016-03" db="EMBL/GenBank/DDBJ databases">
        <authorList>
            <person name="Lee Y.-S."/>
            <person name="Choi Y.-L."/>
        </authorList>
    </citation>
    <scope>NUCLEOTIDE SEQUENCE [LARGE SCALE GENOMIC DNA]</scope>
    <source>
        <strain evidence="2">DAU221</strain>
    </source>
</reference>
<evidence type="ECO:0000313" key="2">
    <source>
        <dbReference type="Proteomes" id="UP000076077"/>
    </source>
</evidence>
<dbReference type="OrthoDB" id="5741521at2"/>
<sequence length="218" mass="24560">MRRIFQPLVFISLLFIGACAQQSALEERAQNADADGLLPRESGLDEVAAVFALDLSGAAVYVEPVEIEYTKRFKTGPGTARARDYELDEGDRQKLNELLAQTFSEKFLAPRGSRLVDDPAEADYRLQLRLENFSLAAPLDPTATWVWRVYTDQSAYGVLVGSLYDSDGNPVMRFRDRRDIGDNFVAGPGRFERFNSVTFWGDMRIDMRRAFASLDKSL</sequence>
<dbReference type="RefSeq" id="WP_067155816.1">
    <property type="nucleotide sequence ID" value="NZ_CP014864.1"/>
</dbReference>
<dbReference type="KEGG" id="mthd:A3224_13845"/>
<dbReference type="STRING" id="252514.A3224_13845"/>
<dbReference type="PROSITE" id="PS51257">
    <property type="entry name" value="PROKAR_LIPOPROTEIN"/>
    <property type="match status" value="1"/>
</dbReference>
<dbReference type="EMBL" id="CP014864">
    <property type="protein sequence ID" value="AMX03509.1"/>
    <property type="molecule type" value="Genomic_DNA"/>
</dbReference>
<name>A0A143HP66_MICTH</name>
<dbReference type="GeneID" id="76609116"/>
<evidence type="ECO:0000313" key="1">
    <source>
        <dbReference type="EMBL" id="AMX03509.1"/>
    </source>
</evidence>
<organism evidence="1 2">
    <name type="scientific">Microbulbifer thermotolerans</name>
    <dbReference type="NCBI Taxonomy" id="252514"/>
    <lineage>
        <taxon>Bacteria</taxon>
        <taxon>Pseudomonadati</taxon>
        <taxon>Pseudomonadota</taxon>
        <taxon>Gammaproteobacteria</taxon>
        <taxon>Cellvibrionales</taxon>
        <taxon>Microbulbiferaceae</taxon>
        <taxon>Microbulbifer</taxon>
    </lineage>
</organism>